<reference evidence="3" key="1">
    <citation type="submission" date="2017-02" db="EMBL/GenBank/DDBJ databases">
        <title>Comparative genomics and description of representatives of a novel lineage of planctomycetes thriving in anoxic sediments.</title>
        <authorList>
            <person name="Spring S."/>
            <person name="Bunk B."/>
            <person name="Sproer C."/>
        </authorList>
    </citation>
    <scope>NUCLEOTIDE SEQUENCE [LARGE SCALE GENOMIC DNA]</scope>
    <source>
        <strain evidence="3">SM-Chi-D1</strain>
    </source>
</reference>
<keyword evidence="3" id="KW-1185">Reference proteome</keyword>
<name>A0A1Q2MBS6_9BACT</name>
<dbReference type="RefSeq" id="WP_146682006.1">
    <property type="nucleotide sequence ID" value="NZ_CP019646.1"/>
</dbReference>
<keyword evidence="1" id="KW-0472">Membrane</keyword>
<gene>
    <name evidence="2" type="ORF">SMSP2_00022</name>
</gene>
<dbReference type="AlphaFoldDB" id="A0A1Q2MBS6"/>
<organism evidence="2 3">
    <name type="scientific">Limihaloglobus sulfuriphilus</name>
    <dbReference type="NCBI Taxonomy" id="1851148"/>
    <lineage>
        <taxon>Bacteria</taxon>
        <taxon>Pseudomonadati</taxon>
        <taxon>Planctomycetota</taxon>
        <taxon>Phycisphaerae</taxon>
        <taxon>Sedimentisphaerales</taxon>
        <taxon>Sedimentisphaeraceae</taxon>
        <taxon>Limihaloglobus</taxon>
    </lineage>
</organism>
<evidence type="ECO:0000256" key="1">
    <source>
        <dbReference type="SAM" id="Phobius"/>
    </source>
</evidence>
<dbReference type="STRING" id="1851148.SMSP2_00022"/>
<accession>A0A1Q2MBS6</accession>
<protein>
    <submittedName>
        <fullName evidence="2">Uncharacterized protein</fullName>
    </submittedName>
</protein>
<evidence type="ECO:0000313" key="2">
    <source>
        <dbReference type="EMBL" id="AQQ69692.1"/>
    </source>
</evidence>
<evidence type="ECO:0000313" key="3">
    <source>
        <dbReference type="Proteomes" id="UP000188181"/>
    </source>
</evidence>
<dbReference type="Proteomes" id="UP000188181">
    <property type="component" value="Chromosome"/>
</dbReference>
<keyword evidence="1" id="KW-0812">Transmembrane</keyword>
<proteinExistence type="predicted"/>
<keyword evidence="1" id="KW-1133">Transmembrane helix</keyword>
<dbReference type="OrthoDB" id="9766318at2"/>
<dbReference type="EMBL" id="CP019646">
    <property type="protein sequence ID" value="AQQ69692.1"/>
    <property type="molecule type" value="Genomic_DNA"/>
</dbReference>
<sequence length="565" mass="65967">MDKKTLEKYSSAISLSDMEIFVFPELMYSLVLANIMSPEMWKWREIDTFRKLEGKSPYRRLMRMRQFIMDEFEFNLDLNTWGLTDKDVELGRFADIIPPEKIAQSNALFGYQGDEYYFDIGIRRHFGLDKYNGNLIPYWKTETVEAMNAFRYRDGYATGAGECVSLAALYMAAAYIICDIPLEDMYMILTPLHSQNYIDINDGAITNNRRVVTKAMWFNGTEITAKAQRALRNEDVTIVAHNTGHIHCIYDTATINPGAYDKFREKITEFLRTELDMTVFANFLRNNWDYRKSFVFCRHIRGEHKYVKAETLFSYEHNSTYNIDNSTLDKLMAEVDGEDFYLDKPQERICIEQFMKFVRKMKIDLDDDESSEKLALYLGEKIDNSADFVRDLREFTRFEPVLPDKNKKYVSQSSVDIRAGMSREEIIDYLRAIRNDNQLADLAFFAYREADGWDWEPFIKASIERCPVSVEKCKKMDIEEVCKMLTGMENKSIYCCKRLAHPDEVINYSRGDGIEKAFTLANIIRSRTPETALSVEIDGESVTLFAGEDEFEFYSTKNITDRVEF</sequence>
<feature type="transmembrane region" description="Helical" evidence="1">
    <location>
        <begin position="156"/>
        <end position="177"/>
    </location>
</feature>
<dbReference type="KEGG" id="pbas:SMSP2_00022"/>